<protein>
    <submittedName>
        <fullName evidence="1">11561_t:CDS:1</fullName>
    </submittedName>
</protein>
<proteinExistence type="predicted"/>
<organism evidence="1 2">
    <name type="scientific">Cetraspora pellucida</name>
    <dbReference type="NCBI Taxonomy" id="1433469"/>
    <lineage>
        <taxon>Eukaryota</taxon>
        <taxon>Fungi</taxon>
        <taxon>Fungi incertae sedis</taxon>
        <taxon>Mucoromycota</taxon>
        <taxon>Glomeromycotina</taxon>
        <taxon>Glomeromycetes</taxon>
        <taxon>Diversisporales</taxon>
        <taxon>Gigasporaceae</taxon>
        <taxon>Cetraspora</taxon>
    </lineage>
</organism>
<comment type="caution">
    <text evidence="1">The sequence shown here is derived from an EMBL/GenBank/DDBJ whole genome shotgun (WGS) entry which is preliminary data.</text>
</comment>
<dbReference type="EMBL" id="CAJVPW010025627">
    <property type="protein sequence ID" value="CAG8709504.1"/>
    <property type="molecule type" value="Genomic_DNA"/>
</dbReference>
<accession>A0ACA9PNF7</accession>
<gene>
    <name evidence="1" type="ORF">SPELUC_LOCUS11726</name>
</gene>
<keyword evidence="2" id="KW-1185">Reference proteome</keyword>
<sequence length="168" mass="19410">MVPYTPFNPQKSIMFQENNMMNQWSVPWPRYIVIRKRPALGKTCSRCGTMGHTVRSCPIVLNTVRNLKNIKYILKNYFENPTPKIKLYKCCGEIGHSQKRCPVYNAAGSRGYCITDAHKNELVKGIDKFKKEYGLNNKIIPQFLVPQGYGINNRIYSQSIPSRNLLTY</sequence>
<evidence type="ECO:0000313" key="2">
    <source>
        <dbReference type="Proteomes" id="UP000789366"/>
    </source>
</evidence>
<dbReference type="Proteomes" id="UP000789366">
    <property type="component" value="Unassembled WGS sequence"/>
</dbReference>
<evidence type="ECO:0000313" key="1">
    <source>
        <dbReference type="EMBL" id="CAG8709504.1"/>
    </source>
</evidence>
<reference evidence="1" key="1">
    <citation type="submission" date="2021-06" db="EMBL/GenBank/DDBJ databases">
        <authorList>
            <person name="Kallberg Y."/>
            <person name="Tangrot J."/>
            <person name="Rosling A."/>
        </authorList>
    </citation>
    <scope>NUCLEOTIDE SEQUENCE</scope>
    <source>
        <strain evidence="1">28 12/20/2015</strain>
    </source>
</reference>
<name>A0ACA9PNF7_9GLOM</name>